<dbReference type="InterPro" id="IPR050834">
    <property type="entry name" value="Glycosyltransf_2"/>
</dbReference>
<dbReference type="Proteomes" id="UP001156694">
    <property type="component" value="Unassembled WGS sequence"/>
</dbReference>
<dbReference type="Gene3D" id="3.90.550.10">
    <property type="entry name" value="Spore Coat Polysaccharide Biosynthesis Protein SpsA, Chain A"/>
    <property type="match status" value="1"/>
</dbReference>
<sequence>MKFEKVAFRGKSICIALCSHGRREMLLRLLRSIADLYVEDYYTVSVLVVENEVEPKLEAELKALDFPFPLHYTHEPNLGLVNARNRIFTELEKMDVDWMCGVDDDEVLHPDWLVRYEQAVTELPDCMAFIGAVSCNYGPDFSKYVPHRITSNRKLGAAPEFYTTGNYMIHRKLYHSDDIGHRFDPRFNTSGGEDTAFFVWIEKQNHEICFVPEAIVYEEMHGERNRFSSVFRRHRRRWGVHHKILRPYRSGPSYTKQVLLRLCREIFLALGDVTRGLILLLVNTKKARLAIGSAGMRMAVVLGTIDYYCKINTHEYGYFEK</sequence>
<organism evidence="2 3">
    <name type="scientific">Amylibacter marinus</name>
    <dbReference type="NCBI Taxonomy" id="1475483"/>
    <lineage>
        <taxon>Bacteria</taxon>
        <taxon>Pseudomonadati</taxon>
        <taxon>Pseudomonadota</taxon>
        <taxon>Alphaproteobacteria</taxon>
        <taxon>Rhodobacterales</taxon>
        <taxon>Paracoccaceae</taxon>
        <taxon>Amylibacter</taxon>
    </lineage>
</organism>
<reference evidence="3" key="1">
    <citation type="journal article" date="2019" name="Int. J. Syst. Evol. Microbiol.">
        <title>The Global Catalogue of Microorganisms (GCM) 10K type strain sequencing project: providing services to taxonomists for standard genome sequencing and annotation.</title>
        <authorList>
            <consortium name="The Broad Institute Genomics Platform"/>
            <consortium name="The Broad Institute Genome Sequencing Center for Infectious Disease"/>
            <person name="Wu L."/>
            <person name="Ma J."/>
        </authorList>
    </citation>
    <scope>NUCLEOTIDE SEQUENCE [LARGE SCALE GENOMIC DNA]</scope>
    <source>
        <strain evidence="3">NBRC 110140</strain>
    </source>
</reference>
<dbReference type="Pfam" id="PF00535">
    <property type="entry name" value="Glycos_transf_2"/>
    <property type="match status" value="1"/>
</dbReference>
<comment type="caution">
    <text evidence="2">The sequence shown here is derived from an EMBL/GenBank/DDBJ whole genome shotgun (WGS) entry which is preliminary data.</text>
</comment>
<evidence type="ECO:0000313" key="3">
    <source>
        <dbReference type="Proteomes" id="UP001156694"/>
    </source>
</evidence>
<feature type="domain" description="Glycosyltransferase 2-like" evidence="1">
    <location>
        <begin position="15"/>
        <end position="174"/>
    </location>
</feature>
<dbReference type="EMBL" id="BSNN01000004">
    <property type="protein sequence ID" value="GLQ35583.1"/>
    <property type="molecule type" value="Genomic_DNA"/>
</dbReference>
<dbReference type="CDD" id="cd00761">
    <property type="entry name" value="Glyco_tranf_GTA_type"/>
    <property type="match status" value="1"/>
</dbReference>
<name>A0ABQ5VWC5_9RHOB</name>
<accession>A0ABQ5VWC5</accession>
<dbReference type="InterPro" id="IPR029044">
    <property type="entry name" value="Nucleotide-diphossugar_trans"/>
</dbReference>
<proteinExistence type="predicted"/>
<evidence type="ECO:0000313" key="2">
    <source>
        <dbReference type="EMBL" id="GLQ35583.1"/>
    </source>
</evidence>
<dbReference type="InterPro" id="IPR001173">
    <property type="entry name" value="Glyco_trans_2-like"/>
</dbReference>
<gene>
    <name evidence="2" type="primary">exoM</name>
    <name evidence="2" type="ORF">GCM10007939_18660</name>
</gene>
<protein>
    <submittedName>
        <fullName evidence="2">Succinoglycan biosynthesis protein ExoM</fullName>
    </submittedName>
</protein>
<dbReference type="RefSeq" id="WP_284378207.1">
    <property type="nucleotide sequence ID" value="NZ_BSNN01000004.1"/>
</dbReference>
<keyword evidence="3" id="KW-1185">Reference proteome</keyword>
<dbReference type="PANTHER" id="PTHR43685">
    <property type="entry name" value="GLYCOSYLTRANSFERASE"/>
    <property type="match status" value="1"/>
</dbReference>
<dbReference type="SUPFAM" id="SSF53448">
    <property type="entry name" value="Nucleotide-diphospho-sugar transferases"/>
    <property type="match status" value="1"/>
</dbReference>
<dbReference type="PANTHER" id="PTHR43685:SF2">
    <property type="entry name" value="GLYCOSYLTRANSFERASE 2-LIKE DOMAIN-CONTAINING PROTEIN"/>
    <property type="match status" value="1"/>
</dbReference>
<evidence type="ECO:0000259" key="1">
    <source>
        <dbReference type="Pfam" id="PF00535"/>
    </source>
</evidence>